<sequence>MATNYVRLIVRIVNPPDVVIITNNYPYTSEKERISIGKNTATKMFATGLFEEMSSSEVLAIPPHRIEDITIESH</sequence>
<name>A0A0F9RNK6_9ZZZZ</name>
<accession>A0A0F9RNK6</accession>
<evidence type="ECO:0000313" key="1">
    <source>
        <dbReference type="EMBL" id="KKN56279.1"/>
    </source>
</evidence>
<dbReference type="AlphaFoldDB" id="A0A0F9RNK6"/>
<reference evidence="1" key="1">
    <citation type="journal article" date="2015" name="Nature">
        <title>Complex archaea that bridge the gap between prokaryotes and eukaryotes.</title>
        <authorList>
            <person name="Spang A."/>
            <person name="Saw J.H."/>
            <person name="Jorgensen S.L."/>
            <person name="Zaremba-Niedzwiedzka K."/>
            <person name="Martijn J."/>
            <person name="Lind A.E."/>
            <person name="van Eijk R."/>
            <person name="Schleper C."/>
            <person name="Guy L."/>
            <person name="Ettema T.J."/>
        </authorList>
    </citation>
    <scope>NUCLEOTIDE SEQUENCE</scope>
</reference>
<organism evidence="1">
    <name type="scientific">marine sediment metagenome</name>
    <dbReference type="NCBI Taxonomy" id="412755"/>
    <lineage>
        <taxon>unclassified sequences</taxon>
        <taxon>metagenomes</taxon>
        <taxon>ecological metagenomes</taxon>
    </lineage>
</organism>
<protein>
    <submittedName>
        <fullName evidence="1">Uncharacterized protein</fullName>
    </submittedName>
</protein>
<proteinExistence type="predicted"/>
<dbReference type="EMBL" id="LAZR01000851">
    <property type="protein sequence ID" value="KKN56279.1"/>
    <property type="molecule type" value="Genomic_DNA"/>
</dbReference>
<gene>
    <name evidence="1" type="ORF">LCGC14_0574240</name>
</gene>
<comment type="caution">
    <text evidence="1">The sequence shown here is derived from an EMBL/GenBank/DDBJ whole genome shotgun (WGS) entry which is preliminary data.</text>
</comment>